<feature type="transmembrane region" description="Helical" evidence="2">
    <location>
        <begin position="202"/>
        <end position="220"/>
    </location>
</feature>
<name>A0A2N9HQ83_FAGSY</name>
<dbReference type="GO" id="GO:0005783">
    <property type="term" value="C:endoplasmic reticulum"/>
    <property type="evidence" value="ECO:0007669"/>
    <property type="project" value="TreeGrafter"/>
</dbReference>
<evidence type="ECO:0000256" key="2">
    <source>
        <dbReference type="SAM" id="Phobius"/>
    </source>
</evidence>
<dbReference type="InterPro" id="IPR033308">
    <property type="entry name" value="PGAP5/Cdc1/Ted1"/>
</dbReference>
<dbReference type="GO" id="GO:0016020">
    <property type="term" value="C:membrane"/>
    <property type="evidence" value="ECO:0007669"/>
    <property type="project" value="GOC"/>
</dbReference>
<gene>
    <name evidence="3" type="ORF">FSB_LOCUS42294</name>
</gene>
<dbReference type="EMBL" id="OIVN01003924">
    <property type="protein sequence ID" value="SPD14412.1"/>
    <property type="molecule type" value="Genomic_DNA"/>
</dbReference>
<dbReference type="PANTHER" id="PTHR13315:SF4">
    <property type="entry name" value="METALLOPHOSPHOESTERASE, ISOFORM E"/>
    <property type="match status" value="1"/>
</dbReference>
<keyword evidence="2" id="KW-0812">Transmembrane</keyword>
<protein>
    <submittedName>
        <fullName evidence="3">Uncharacterized protein</fullName>
    </submittedName>
</protein>
<evidence type="ECO:0000313" key="3">
    <source>
        <dbReference type="EMBL" id="SPD14412.1"/>
    </source>
</evidence>
<dbReference type="GO" id="GO:0006506">
    <property type="term" value="P:GPI anchor biosynthetic process"/>
    <property type="evidence" value="ECO:0007669"/>
    <property type="project" value="InterPro"/>
</dbReference>
<accession>A0A2N9HQ83</accession>
<feature type="transmembrane region" description="Helical" evidence="2">
    <location>
        <begin position="176"/>
        <end position="196"/>
    </location>
</feature>
<dbReference type="PANTHER" id="PTHR13315">
    <property type="entry name" value="METALLO PHOSPHOESTERASE RELATED"/>
    <property type="match status" value="1"/>
</dbReference>
<organism evidence="3">
    <name type="scientific">Fagus sylvatica</name>
    <name type="common">Beechnut</name>
    <dbReference type="NCBI Taxonomy" id="28930"/>
    <lineage>
        <taxon>Eukaryota</taxon>
        <taxon>Viridiplantae</taxon>
        <taxon>Streptophyta</taxon>
        <taxon>Embryophyta</taxon>
        <taxon>Tracheophyta</taxon>
        <taxon>Spermatophyta</taxon>
        <taxon>Magnoliopsida</taxon>
        <taxon>eudicotyledons</taxon>
        <taxon>Gunneridae</taxon>
        <taxon>Pentapetalae</taxon>
        <taxon>rosids</taxon>
        <taxon>fabids</taxon>
        <taxon>Fagales</taxon>
        <taxon>Fagaceae</taxon>
        <taxon>Fagus</taxon>
    </lineage>
</organism>
<feature type="transmembrane region" description="Helical" evidence="2">
    <location>
        <begin position="41"/>
        <end position="59"/>
    </location>
</feature>
<evidence type="ECO:0000256" key="1">
    <source>
        <dbReference type="ARBA" id="ARBA00023136"/>
    </source>
</evidence>
<keyword evidence="2" id="KW-1133">Transmembrane helix</keyword>
<sequence length="236" mass="26689">MGNLYPSFMLLSASNYALPNTSRPEEAVLTNLCFLPMQTHIYIWYLSLFVLTLLALLLWPTSGLSVWHCCSNLISYNIFGGGTKEKNEDENCEYEMMWDAEGTMHLVKKTLNSPITNLSERGLVERGNAVMRPTAKKYSQDIEVCVNVDSNADVESMLKIPTRTSKTMTKIVIQRLVRTFRMLTIIAAVNLPLYMIELVQPLSLLVLVVVGLFPNFMVLLSPFKGFLSTRHGFCLH</sequence>
<reference evidence="3" key="1">
    <citation type="submission" date="2018-02" db="EMBL/GenBank/DDBJ databases">
        <authorList>
            <person name="Cohen D.B."/>
            <person name="Kent A.D."/>
        </authorList>
    </citation>
    <scope>NUCLEOTIDE SEQUENCE</scope>
</reference>
<proteinExistence type="predicted"/>
<dbReference type="AlphaFoldDB" id="A0A2N9HQ83"/>
<keyword evidence="1 2" id="KW-0472">Membrane</keyword>